<accession>A0A0C9VNN5</accession>
<evidence type="ECO:0000313" key="3">
    <source>
        <dbReference type="Proteomes" id="UP000054279"/>
    </source>
</evidence>
<dbReference type="Pfam" id="PF18803">
    <property type="entry name" value="CxC2"/>
    <property type="match status" value="1"/>
</dbReference>
<feature type="domain" description="CxC2-like cysteine cluster KDZ transposase-associated" evidence="1">
    <location>
        <begin position="71"/>
        <end position="123"/>
    </location>
</feature>
<reference evidence="2 3" key="1">
    <citation type="submission" date="2014-06" db="EMBL/GenBank/DDBJ databases">
        <title>Evolutionary Origins and Diversification of the Mycorrhizal Mutualists.</title>
        <authorList>
            <consortium name="DOE Joint Genome Institute"/>
            <consortium name="Mycorrhizal Genomics Consortium"/>
            <person name="Kohler A."/>
            <person name="Kuo A."/>
            <person name="Nagy L.G."/>
            <person name="Floudas D."/>
            <person name="Copeland A."/>
            <person name="Barry K.W."/>
            <person name="Cichocki N."/>
            <person name="Veneault-Fourrey C."/>
            <person name="LaButti K."/>
            <person name="Lindquist E.A."/>
            <person name="Lipzen A."/>
            <person name="Lundell T."/>
            <person name="Morin E."/>
            <person name="Murat C."/>
            <person name="Riley R."/>
            <person name="Ohm R."/>
            <person name="Sun H."/>
            <person name="Tunlid A."/>
            <person name="Henrissat B."/>
            <person name="Grigoriev I.V."/>
            <person name="Hibbett D.S."/>
            <person name="Martin F."/>
        </authorList>
    </citation>
    <scope>NUCLEOTIDE SEQUENCE [LARGE SCALE GENOMIC DNA]</scope>
    <source>
        <strain evidence="2 3">SS14</strain>
    </source>
</reference>
<organism evidence="2 3">
    <name type="scientific">Sphaerobolus stellatus (strain SS14)</name>
    <dbReference type="NCBI Taxonomy" id="990650"/>
    <lineage>
        <taxon>Eukaryota</taxon>
        <taxon>Fungi</taxon>
        <taxon>Dikarya</taxon>
        <taxon>Basidiomycota</taxon>
        <taxon>Agaricomycotina</taxon>
        <taxon>Agaricomycetes</taxon>
        <taxon>Phallomycetidae</taxon>
        <taxon>Geastrales</taxon>
        <taxon>Sphaerobolaceae</taxon>
        <taxon>Sphaerobolus</taxon>
    </lineage>
</organism>
<gene>
    <name evidence="2" type="ORF">M422DRAFT_169455</name>
</gene>
<keyword evidence="3" id="KW-1185">Reference proteome</keyword>
<dbReference type="EMBL" id="KN837121">
    <property type="protein sequence ID" value="KIJ43647.1"/>
    <property type="molecule type" value="Genomic_DNA"/>
</dbReference>
<evidence type="ECO:0000259" key="1">
    <source>
        <dbReference type="Pfam" id="PF18803"/>
    </source>
</evidence>
<dbReference type="InterPro" id="IPR041457">
    <property type="entry name" value="CxC2_KDZ-assoc"/>
</dbReference>
<dbReference type="HOGENOM" id="CLU_003703_1_0_1"/>
<dbReference type="OrthoDB" id="3149508at2759"/>
<dbReference type="AlphaFoldDB" id="A0A0C9VNN5"/>
<sequence>MYEQECPWEEDNSCLGCECTNRGTMNCMDCDLEGLFCQSCFIHVYKWLPFHRPLEWHDGQFQRRSLADLGYQLFRRRMFPASMSRPRTAFTFRLLKLFHMLNHVARTTQWDFVGTLHRLTDNVNPKGTPNIYKTFKEVQRQWRVVRAWKCAGVMEPSLPREEGSLVLGCVSCPLPGINLDEDWEKHKHTYVTIILNDRLC</sequence>
<evidence type="ECO:0000313" key="2">
    <source>
        <dbReference type="EMBL" id="KIJ43647.1"/>
    </source>
</evidence>
<proteinExistence type="predicted"/>
<protein>
    <recommendedName>
        <fullName evidence="1">CxC2-like cysteine cluster KDZ transposase-associated domain-containing protein</fullName>
    </recommendedName>
</protein>
<dbReference type="Proteomes" id="UP000054279">
    <property type="component" value="Unassembled WGS sequence"/>
</dbReference>
<name>A0A0C9VNN5_SPHS4</name>